<sequence length="114" mass="13083">PKKRALDSYSQDEKNSKSTKYNSSDSARTFWESNTNLLEDLSLNNAKTYNKIPDDQEIQIFFYSATCNGSVRFGLPKHHVLNITKVSKAIMQHIFPKQFGLRNVFDHDKNGQPS</sequence>
<organism evidence="1 2">
    <name type="scientific">Racocetra persica</name>
    <dbReference type="NCBI Taxonomy" id="160502"/>
    <lineage>
        <taxon>Eukaryota</taxon>
        <taxon>Fungi</taxon>
        <taxon>Fungi incertae sedis</taxon>
        <taxon>Mucoromycota</taxon>
        <taxon>Glomeromycotina</taxon>
        <taxon>Glomeromycetes</taxon>
        <taxon>Diversisporales</taxon>
        <taxon>Gigasporaceae</taxon>
        <taxon>Racocetra</taxon>
    </lineage>
</organism>
<comment type="caution">
    <text evidence="1">The sequence shown here is derived from an EMBL/GenBank/DDBJ whole genome shotgun (WGS) entry which is preliminary data.</text>
</comment>
<reference evidence="1" key="1">
    <citation type="submission" date="2021-06" db="EMBL/GenBank/DDBJ databases">
        <authorList>
            <person name="Kallberg Y."/>
            <person name="Tangrot J."/>
            <person name="Rosling A."/>
        </authorList>
    </citation>
    <scope>NUCLEOTIDE SEQUENCE</scope>
    <source>
        <strain evidence="1">MA461A</strain>
    </source>
</reference>
<name>A0ACA9SK61_9GLOM</name>
<feature type="non-terminal residue" evidence="1">
    <location>
        <position position="1"/>
    </location>
</feature>
<proteinExistence type="predicted"/>
<gene>
    <name evidence="1" type="ORF">RPERSI_LOCUS32254</name>
</gene>
<feature type="non-terminal residue" evidence="1">
    <location>
        <position position="114"/>
    </location>
</feature>
<accession>A0ACA9SK61</accession>
<evidence type="ECO:0000313" key="2">
    <source>
        <dbReference type="Proteomes" id="UP000789920"/>
    </source>
</evidence>
<keyword evidence="2" id="KW-1185">Reference proteome</keyword>
<protein>
    <submittedName>
        <fullName evidence="1">17945_t:CDS:1</fullName>
    </submittedName>
</protein>
<dbReference type="Proteomes" id="UP000789920">
    <property type="component" value="Unassembled WGS sequence"/>
</dbReference>
<evidence type="ECO:0000313" key="1">
    <source>
        <dbReference type="EMBL" id="CAG8842293.1"/>
    </source>
</evidence>
<dbReference type="EMBL" id="CAJVQC010133668">
    <property type="protein sequence ID" value="CAG8842293.1"/>
    <property type="molecule type" value="Genomic_DNA"/>
</dbReference>